<gene>
    <name evidence="3" type="ORF">LAFE_0F10990G</name>
</gene>
<dbReference type="OrthoDB" id="443682at2759"/>
<feature type="domain" description="Programmed cell death protein 2 C-terminal" evidence="2">
    <location>
        <begin position="293"/>
        <end position="402"/>
    </location>
</feature>
<dbReference type="InterPro" id="IPR007320">
    <property type="entry name" value="PDCD2_C"/>
</dbReference>
<dbReference type="GO" id="GO:0005737">
    <property type="term" value="C:cytoplasm"/>
    <property type="evidence" value="ECO:0007669"/>
    <property type="project" value="InterPro"/>
</dbReference>
<dbReference type="Proteomes" id="UP000190831">
    <property type="component" value="Chromosome F"/>
</dbReference>
<evidence type="ECO:0000313" key="3">
    <source>
        <dbReference type="EMBL" id="SCW02636.1"/>
    </source>
</evidence>
<dbReference type="OMA" id="LMPKMIL"/>
<dbReference type="AlphaFoldDB" id="A0A1G4MFD5"/>
<proteinExistence type="predicted"/>
<dbReference type="Pfam" id="PF04194">
    <property type="entry name" value="PDCD2_C"/>
    <property type="match status" value="1"/>
</dbReference>
<dbReference type="PANTHER" id="PTHR47524:SF1">
    <property type="entry name" value="20S RRNA ACCUMULATION PROTEIN 4"/>
    <property type="match status" value="1"/>
</dbReference>
<reference evidence="4" key="1">
    <citation type="submission" date="2016-03" db="EMBL/GenBank/DDBJ databases">
        <authorList>
            <person name="Devillers H."/>
        </authorList>
    </citation>
    <scope>NUCLEOTIDE SEQUENCE [LARGE SCALE GENOMIC DNA]</scope>
</reference>
<evidence type="ECO:0000256" key="1">
    <source>
        <dbReference type="SAM" id="MobiDB-lite"/>
    </source>
</evidence>
<keyword evidence="4" id="KW-1185">Reference proteome</keyword>
<protein>
    <submittedName>
        <fullName evidence="3">LAFE_0F10990g1_1</fullName>
    </submittedName>
</protein>
<accession>A0A1G4MFD5</accession>
<dbReference type="STRING" id="4955.A0A1G4MFD5"/>
<dbReference type="GO" id="GO:0030490">
    <property type="term" value="P:maturation of SSU-rRNA"/>
    <property type="evidence" value="ECO:0007669"/>
    <property type="project" value="TreeGrafter"/>
</dbReference>
<evidence type="ECO:0000313" key="4">
    <source>
        <dbReference type="Proteomes" id="UP000190831"/>
    </source>
</evidence>
<feature type="region of interest" description="Disordered" evidence="1">
    <location>
        <begin position="197"/>
        <end position="219"/>
    </location>
</feature>
<dbReference type="PANTHER" id="PTHR47524">
    <property type="entry name" value="20S RRNA ACCUMULATION PROTEIN 4"/>
    <property type="match status" value="1"/>
</dbReference>
<sequence length="406" mass="45892">MSKIEEVYPSDNDESYTSKPGHVFLGFVDTAIKEADEASIEDTFVGGEPVWLHPESQPDPKLLECGACKSAVHMKLLLQAFAPLDSEQVETVAEELKIPMTTTKYINSDDERVLYVFVCTKCPRKGNSVRCIRGVKRNEAMTSLASKMEGLTAGKDFQINPFDLSKNTQNPFTAGSALSSNANPFDLADKDPFKIEKSTANQQVKDAPSAKLARKEHDAMPDKQFDRNKAFPGFFLYVEEESFKNKTPDHLKLPDNLKIDKTVLDLSGEEEQFSKSPIKLDPRTEKLSKFLDDDVFQKFQEIVGYNPYQVLRYDFGGKPLYYAQAKADVEKTVPAPAYNPSSRRIFEMQLMPKLILDLEETVSLNEGMEWGTILIFTDIENYVPKFDNHGIGYVEECVRVQWESSK</sequence>
<dbReference type="EMBL" id="LT598490">
    <property type="protein sequence ID" value="SCW02636.1"/>
    <property type="molecule type" value="Genomic_DNA"/>
</dbReference>
<organism evidence="3 4">
    <name type="scientific">Lachancea fermentati</name>
    <name type="common">Zygosaccharomyces fermentati</name>
    <dbReference type="NCBI Taxonomy" id="4955"/>
    <lineage>
        <taxon>Eukaryota</taxon>
        <taxon>Fungi</taxon>
        <taxon>Dikarya</taxon>
        <taxon>Ascomycota</taxon>
        <taxon>Saccharomycotina</taxon>
        <taxon>Saccharomycetes</taxon>
        <taxon>Saccharomycetales</taxon>
        <taxon>Saccharomycetaceae</taxon>
        <taxon>Lachancea</taxon>
    </lineage>
</organism>
<name>A0A1G4MFD5_LACFM</name>
<evidence type="ECO:0000259" key="2">
    <source>
        <dbReference type="Pfam" id="PF04194"/>
    </source>
</evidence>